<dbReference type="NCBIfam" id="NF004225">
    <property type="entry name" value="PRK05672.1"/>
    <property type="match status" value="1"/>
</dbReference>
<evidence type="ECO:0000256" key="12">
    <source>
        <dbReference type="ARBA" id="ARBA00049244"/>
    </source>
</evidence>
<dbReference type="PANTHER" id="PTHR32294">
    <property type="entry name" value="DNA POLYMERASE III SUBUNIT ALPHA"/>
    <property type="match status" value="1"/>
</dbReference>
<dbReference type="NCBIfam" id="TIGR00594">
    <property type="entry name" value="polc"/>
    <property type="match status" value="1"/>
</dbReference>
<name>A0A4R3L3Z9_9BURK</name>
<comment type="catalytic activity">
    <reaction evidence="12 13">
        <text>DNA(n) + a 2'-deoxyribonucleoside 5'-triphosphate = DNA(n+1) + diphosphate</text>
        <dbReference type="Rhea" id="RHEA:22508"/>
        <dbReference type="Rhea" id="RHEA-COMP:17339"/>
        <dbReference type="Rhea" id="RHEA-COMP:17340"/>
        <dbReference type="ChEBI" id="CHEBI:33019"/>
        <dbReference type="ChEBI" id="CHEBI:61560"/>
        <dbReference type="ChEBI" id="CHEBI:173112"/>
        <dbReference type="EC" id="2.7.7.7"/>
    </reaction>
</comment>
<evidence type="ECO:0000256" key="2">
    <source>
        <dbReference type="ARBA" id="ARBA00007391"/>
    </source>
</evidence>
<keyword evidence="18" id="KW-1185">Reference proteome</keyword>
<keyword evidence="6 13" id="KW-0808">Transferase</keyword>
<evidence type="ECO:0000256" key="6">
    <source>
        <dbReference type="ARBA" id="ARBA00022679"/>
    </source>
</evidence>
<dbReference type="InterPro" id="IPR040982">
    <property type="entry name" value="DNA_pol3_finger"/>
</dbReference>
<comment type="caution">
    <text evidence="15">The sequence shown here is derived from an EMBL/GenBank/DDBJ whole genome shotgun (WGS) entry which is preliminary data.</text>
</comment>
<feature type="domain" description="Polymerase/histidinol phosphatase N-terminal" evidence="14">
    <location>
        <begin position="18"/>
        <end position="85"/>
    </location>
</feature>
<keyword evidence="5 13" id="KW-0963">Cytoplasm</keyword>
<dbReference type="Pfam" id="PF07733">
    <property type="entry name" value="DNA_pol3_alpha"/>
    <property type="match status" value="1"/>
</dbReference>
<comment type="function">
    <text evidence="13">DNA polymerase involved in damage-induced mutagenesis and translesion synthesis (TLS). It is not the major replicative DNA polymerase.</text>
</comment>
<evidence type="ECO:0000256" key="13">
    <source>
        <dbReference type="HAMAP-Rule" id="MF_01902"/>
    </source>
</evidence>
<dbReference type="InterPro" id="IPR023073">
    <property type="entry name" value="DnaE2"/>
</dbReference>
<dbReference type="InterPro" id="IPR003141">
    <property type="entry name" value="Pol/His_phosphatase_N"/>
</dbReference>
<proteinExistence type="inferred from homology"/>
<evidence type="ECO:0000256" key="10">
    <source>
        <dbReference type="ARBA" id="ARBA00022932"/>
    </source>
</evidence>
<evidence type="ECO:0000313" key="16">
    <source>
        <dbReference type="EMBL" id="TSE22394.1"/>
    </source>
</evidence>
<reference evidence="16 18" key="2">
    <citation type="submission" date="2019-07" db="EMBL/GenBank/DDBJ databases">
        <title>Tepidimonas ignava SPS-1037 draft genome.</title>
        <authorList>
            <person name="Da Costa M.S."/>
            <person name="Froufe H.J.C."/>
            <person name="Egas C."/>
            <person name="Albuquerque L."/>
        </authorList>
    </citation>
    <scope>NUCLEOTIDE SEQUENCE [LARGE SCALE GENOMIC DNA]</scope>
    <source>
        <strain evidence="16 18">SPS-1037</strain>
    </source>
</reference>
<accession>A0A4R3L3Z9</accession>
<evidence type="ECO:0000259" key="14">
    <source>
        <dbReference type="SMART" id="SM00481"/>
    </source>
</evidence>
<evidence type="ECO:0000313" key="18">
    <source>
        <dbReference type="Proteomes" id="UP000315577"/>
    </source>
</evidence>
<dbReference type="GO" id="GO:0008408">
    <property type="term" value="F:3'-5' exonuclease activity"/>
    <property type="evidence" value="ECO:0007669"/>
    <property type="project" value="InterPro"/>
</dbReference>
<dbReference type="CDD" id="cd04485">
    <property type="entry name" value="DnaE_OBF"/>
    <property type="match status" value="1"/>
</dbReference>
<evidence type="ECO:0000256" key="9">
    <source>
        <dbReference type="ARBA" id="ARBA00022763"/>
    </source>
</evidence>
<dbReference type="HAMAP" id="MF_01902">
    <property type="entry name" value="DNApol_error_prone"/>
    <property type="match status" value="1"/>
</dbReference>
<evidence type="ECO:0000313" key="17">
    <source>
        <dbReference type="Proteomes" id="UP000295536"/>
    </source>
</evidence>
<dbReference type="Pfam" id="PF02811">
    <property type="entry name" value="PHP"/>
    <property type="match status" value="1"/>
</dbReference>
<dbReference type="Gene3D" id="3.20.20.140">
    <property type="entry name" value="Metal-dependent hydrolases"/>
    <property type="match status" value="1"/>
</dbReference>
<evidence type="ECO:0000256" key="7">
    <source>
        <dbReference type="ARBA" id="ARBA00022695"/>
    </source>
</evidence>
<dbReference type="GO" id="GO:0006260">
    <property type="term" value="P:DNA replication"/>
    <property type="evidence" value="ECO:0007669"/>
    <property type="project" value="UniProtKB-KW"/>
</dbReference>
<dbReference type="EMBL" id="SMAH01000018">
    <property type="protein sequence ID" value="TCS94471.1"/>
    <property type="molecule type" value="Genomic_DNA"/>
</dbReference>
<dbReference type="Proteomes" id="UP000315577">
    <property type="component" value="Unassembled WGS sequence"/>
</dbReference>
<dbReference type="GO" id="GO:0009432">
    <property type="term" value="P:SOS response"/>
    <property type="evidence" value="ECO:0007669"/>
    <property type="project" value="UniProtKB-ARBA"/>
</dbReference>
<dbReference type="InterPro" id="IPR029460">
    <property type="entry name" value="DNAPol_HHH"/>
</dbReference>
<gene>
    <name evidence="13 16" type="primary">dnaE2</name>
    <name evidence="15" type="ORF">EDC36_11829</name>
    <name evidence="16" type="ORF">Tigna_01226</name>
</gene>
<dbReference type="InterPro" id="IPR004805">
    <property type="entry name" value="DnaE2/DnaE/PolC"/>
</dbReference>
<dbReference type="GO" id="GO:0005737">
    <property type="term" value="C:cytoplasm"/>
    <property type="evidence" value="ECO:0007669"/>
    <property type="project" value="UniProtKB-SubCell"/>
</dbReference>
<comment type="subcellular location">
    <subcellularLocation>
        <location evidence="1 13">Cytoplasm</location>
    </subcellularLocation>
</comment>
<keyword evidence="8 13" id="KW-0235">DNA replication</keyword>
<dbReference type="InterPro" id="IPR004013">
    <property type="entry name" value="PHP_dom"/>
</dbReference>
<evidence type="ECO:0000256" key="3">
    <source>
        <dbReference type="ARBA" id="ARBA00012417"/>
    </source>
</evidence>
<dbReference type="GO" id="GO:0006281">
    <property type="term" value="P:DNA repair"/>
    <property type="evidence" value="ECO:0007669"/>
    <property type="project" value="UniProtKB-UniRule"/>
</dbReference>
<dbReference type="Gene3D" id="1.10.150.870">
    <property type="match status" value="1"/>
</dbReference>
<sequence length="1083" mass="118384">MPEPSSRPQPPRPAATPLMLWAQSAYSFAQASATPETLVQQAHALGHTALGLADACTLGGVVRAHVAARTHGLRLLVGAHWRVADPVLPGGGFTLVALAMNRVGHGAISRWISHLRRHHTPGSPSPHDPEALPLHASWPQVPPLPGCALLALPWSWALPLASRSTWTEALDAWAVRLRQHFADRVWLGASADGWLHDRAWIELLQTCGARHGLPVAAAPTVRMACADEQGLLEVLSAVRLHRPVDELGLACPPNAQARLWSAARWRQHYPWTLRAQAHALAARCQFSLDQLRYEYPPELVPAGRTPIGHLRRLVQRGAAQRYPHGVPPRVQQQLAHELALIAELRYEHYFLTVHDIVSFARQRGILCQGRGSAANSAVCYCLGITEVDPARGHTLFERFISRARAEPPDIDVDFEHQRREEVIQYLYQRYGRQRAALAASVITWQPASAVRAVGRALGLAPSAIDRLARWCRRRPPAQLTAEHLADAGLAADDPVVQRALALAQQLLALPRHRSQHPGGFVLGRRALDLSVPVVPAAMDGRTLVEWDKDDLDALGMLKVDVLALGMLSALSGALRLVSQWRGRPMTLADIPPHDPATYAMIQRADTVGVFQIESRAQMSMLPRLRPACFYDLVVQVAIVRPGPIQGGMVHPYLAARERQRRGLPVRHLHPQLAPALQRTLGVPIFQEQVMQLAMLAAGFSAEEADALRRAMGAWRRRGDLQPLQQRLRDGMAARGYAADFIERIVQQIQGFGEYGFPESHAASFALLAYASAWLKCHEPAAFVAALLNAQPMGFYGPAQLVQDARRHGVQVRPVDVLHSAWDCTLEPPDPMPSAGAPAAQPPQPAVRLGLRLVRGLGPQAAARIVAARAHAAFVSVDDVAERARLSRAQLQALAQADALASLAGPRRQQWWHASAWQPPLALPAHAPSQPATAEPAAPLPAATLAEDVWADYDALGLSLRAHPLALLRPRLPPHTRAADAASRPHGAWLRVAGLVTARQRPATARGTLFITLEDDSGSVQIIVRAALAERTEAIWRHARLLLVRGRWQRQGQPPHTVTHLLAHELLDASDLLGHLNSASHDFH</sequence>
<comment type="similarity">
    <text evidence="2 13">Belongs to the DNA polymerase type-C family. DnaE2 subfamily.</text>
</comment>
<dbReference type="EMBL" id="VJNC01000006">
    <property type="protein sequence ID" value="TSE22394.1"/>
    <property type="molecule type" value="Genomic_DNA"/>
</dbReference>
<dbReference type="PANTHER" id="PTHR32294:SF4">
    <property type="entry name" value="ERROR-PRONE DNA POLYMERASE"/>
    <property type="match status" value="1"/>
</dbReference>
<keyword evidence="11 13" id="KW-0234">DNA repair</keyword>
<dbReference type="RefSeq" id="WP_279388355.1">
    <property type="nucleotide sequence ID" value="NZ_SMAH01000018.1"/>
</dbReference>
<dbReference type="Pfam" id="PF17657">
    <property type="entry name" value="DNA_pol3_finger"/>
    <property type="match status" value="1"/>
</dbReference>
<reference evidence="15 17" key="1">
    <citation type="submission" date="2019-03" db="EMBL/GenBank/DDBJ databases">
        <title>Genomic Encyclopedia of Type Strains, Phase IV (KMG-IV): sequencing the most valuable type-strain genomes for metagenomic binning, comparative biology and taxonomic classification.</title>
        <authorList>
            <person name="Goeker M."/>
        </authorList>
    </citation>
    <scope>NUCLEOTIDE SEQUENCE [LARGE SCALE GENOMIC DNA]</scope>
    <source>
        <strain evidence="15 17">DSM 12034</strain>
    </source>
</reference>
<dbReference type="SMART" id="SM00481">
    <property type="entry name" value="POLIIIAc"/>
    <property type="match status" value="1"/>
</dbReference>
<dbReference type="InterPro" id="IPR011708">
    <property type="entry name" value="DNA_pol3_alpha_NTPase_dom"/>
</dbReference>
<evidence type="ECO:0000313" key="15">
    <source>
        <dbReference type="EMBL" id="TCS94471.1"/>
    </source>
</evidence>
<dbReference type="Pfam" id="PF14579">
    <property type="entry name" value="HHH_6"/>
    <property type="match status" value="1"/>
</dbReference>
<protein>
    <recommendedName>
        <fullName evidence="4 13">Error-prone DNA polymerase</fullName>
        <ecNumber evidence="3 13">2.7.7.7</ecNumber>
    </recommendedName>
</protein>
<keyword evidence="7 13" id="KW-0548">Nucleotidyltransferase</keyword>
<evidence type="ECO:0000256" key="5">
    <source>
        <dbReference type="ARBA" id="ARBA00022490"/>
    </source>
</evidence>
<evidence type="ECO:0000256" key="4">
    <source>
        <dbReference type="ARBA" id="ARBA00017273"/>
    </source>
</evidence>
<dbReference type="GO" id="GO:0003887">
    <property type="term" value="F:DNA-directed DNA polymerase activity"/>
    <property type="evidence" value="ECO:0007669"/>
    <property type="project" value="UniProtKB-UniRule"/>
</dbReference>
<keyword evidence="9 13" id="KW-0227">DNA damage</keyword>
<evidence type="ECO:0000256" key="8">
    <source>
        <dbReference type="ARBA" id="ARBA00022705"/>
    </source>
</evidence>
<dbReference type="EC" id="2.7.7.7" evidence="3 13"/>
<dbReference type="FunFam" id="1.10.150.870:FF:000002">
    <property type="entry name" value="Error-prone DNA polymerase"/>
    <property type="match status" value="1"/>
</dbReference>
<keyword evidence="10 13" id="KW-0239">DNA-directed DNA polymerase</keyword>
<dbReference type="Proteomes" id="UP000295536">
    <property type="component" value="Unassembled WGS sequence"/>
</dbReference>
<dbReference type="AlphaFoldDB" id="A0A4R3L3Z9"/>
<organism evidence="15 17">
    <name type="scientific">Tepidimonas ignava</name>
    <dbReference type="NCBI Taxonomy" id="114249"/>
    <lineage>
        <taxon>Bacteria</taxon>
        <taxon>Pseudomonadati</taxon>
        <taxon>Pseudomonadota</taxon>
        <taxon>Betaproteobacteria</taxon>
        <taxon>Burkholderiales</taxon>
        <taxon>Tepidimonas</taxon>
    </lineage>
</organism>
<evidence type="ECO:0000256" key="1">
    <source>
        <dbReference type="ARBA" id="ARBA00004496"/>
    </source>
</evidence>
<evidence type="ECO:0000256" key="11">
    <source>
        <dbReference type="ARBA" id="ARBA00023204"/>
    </source>
</evidence>